<name>A0AA36MYI9_9DINO</name>
<proteinExistence type="predicted"/>
<comment type="caution">
    <text evidence="2">The sequence shown here is derived from an EMBL/GenBank/DDBJ whole genome shotgun (WGS) entry which is preliminary data.</text>
</comment>
<dbReference type="Proteomes" id="UP001178507">
    <property type="component" value="Unassembled WGS sequence"/>
</dbReference>
<protein>
    <submittedName>
        <fullName evidence="2">Uncharacterized protein</fullName>
    </submittedName>
</protein>
<dbReference type="EMBL" id="CAUJNA010001113">
    <property type="protein sequence ID" value="CAJ1384451.1"/>
    <property type="molecule type" value="Genomic_DNA"/>
</dbReference>
<evidence type="ECO:0000313" key="2">
    <source>
        <dbReference type="EMBL" id="CAJ1384451.1"/>
    </source>
</evidence>
<gene>
    <name evidence="2" type="ORF">EVOR1521_LOCUS11325</name>
</gene>
<accession>A0AA36MYI9</accession>
<evidence type="ECO:0000256" key="1">
    <source>
        <dbReference type="SAM" id="MobiDB-lite"/>
    </source>
</evidence>
<organism evidence="2 3">
    <name type="scientific">Effrenium voratum</name>
    <dbReference type="NCBI Taxonomy" id="2562239"/>
    <lineage>
        <taxon>Eukaryota</taxon>
        <taxon>Sar</taxon>
        <taxon>Alveolata</taxon>
        <taxon>Dinophyceae</taxon>
        <taxon>Suessiales</taxon>
        <taxon>Symbiodiniaceae</taxon>
        <taxon>Effrenium</taxon>
    </lineage>
</organism>
<feature type="region of interest" description="Disordered" evidence="1">
    <location>
        <begin position="1"/>
        <end position="26"/>
    </location>
</feature>
<evidence type="ECO:0000313" key="3">
    <source>
        <dbReference type="Proteomes" id="UP001178507"/>
    </source>
</evidence>
<keyword evidence="3" id="KW-1185">Reference proteome</keyword>
<reference evidence="2" key="1">
    <citation type="submission" date="2023-08" db="EMBL/GenBank/DDBJ databases">
        <authorList>
            <person name="Chen Y."/>
            <person name="Shah S."/>
            <person name="Dougan E. K."/>
            <person name="Thang M."/>
            <person name="Chan C."/>
        </authorList>
    </citation>
    <scope>NUCLEOTIDE SEQUENCE</scope>
</reference>
<sequence>MTRPCSSTKGTQSAMPPMCKPGPKHAMDPGNNMMKVCSFLFSVCRQLLARPLQSKKTHSKPVAGCLPDAMAIQELQLLDRCQVDNCTVTQRTSCGAKTNAHASNLERS</sequence>
<feature type="compositionally biased region" description="Polar residues" evidence="1">
    <location>
        <begin position="1"/>
        <end position="14"/>
    </location>
</feature>
<dbReference type="AlphaFoldDB" id="A0AA36MYI9"/>